<dbReference type="EMBL" id="QQXK01000007">
    <property type="protein sequence ID" value="RII42840.1"/>
    <property type="molecule type" value="Genomic_DNA"/>
</dbReference>
<keyword evidence="6" id="KW-1185">Reference proteome</keyword>
<dbReference type="Gene3D" id="2.60.40.10">
    <property type="entry name" value="Immunoglobulins"/>
    <property type="match status" value="1"/>
</dbReference>
<dbReference type="Proteomes" id="UP000265419">
    <property type="component" value="Unassembled WGS sequence"/>
</dbReference>
<evidence type="ECO:0000256" key="1">
    <source>
        <dbReference type="ARBA" id="ARBA00022729"/>
    </source>
</evidence>
<dbReference type="SUPFAM" id="SSF81296">
    <property type="entry name" value="E set domains"/>
    <property type="match status" value="1"/>
</dbReference>
<dbReference type="AlphaFoldDB" id="A0A399JCN9"/>
<protein>
    <submittedName>
        <fullName evidence="5">DUF1929 domain-containing protein</fullName>
    </submittedName>
</protein>
<dbReference type="PANTHER" id="PTHR32208">
    <property type="entry name" value="SECRETED PROTEIN-RELATED"/>
    <property type="match status" value="1"/>
</dbReference>
<feature type="chain" id="PRO_5038568864" evidence="2">
    <location>
        <begin position="20"/>
        <end position="835"/>
    </location>
</feature>
<dbReference type="InterPro" id="IPR014756">
    <property type="entry name" value="Ig_E-set"/>
</dbReference>
<evidence type="ECO:0000313" key="6">
    <source>
        <dbReference type="Proteomes" id="UP000265419"/>
    </source>
</evidence>
<reference evidence="5 6" key="1">
    <citation type="submission" date="2018-07" db="EMBL/GenBank/DDBJ databases">
        <title>Arthrobacter sp. nov., isolated from raw cow's milk with high bacterial count.</title>
        <authorList>
            <person name="Hahne J."/>
            <person name="Isele D."/>
            <person name="Lipski A."/>
        </authorList>
    </citation>
    <scope>NUCLEOTIDE SEQUENCE [LARGE SCALE GENOMIC DNA]</scope>
    <source>
        <strain evidence="5 6">JZ R-35</strain>
    </source>
</reference>
<keyword evidence="1 2" id="KW-0732">Signal</keyword>
<evidence type="ECO:0000313" key="5">
    <source>
        <dbReference type="EMBL" id="RII42840.1"/>
    </source>
</evidence>
<sequence>MLVAALACLLTLLVPVASAPSPASAAAVPGGPELVSNPSLEEGATEPTCFSRVGWGTPATGEAVPGRTGARAIALTLSGHTEGDAKLIQQENAACAPVVLPGKSYQISLWYRSTAPVALTLFRRAGGSFGYWGEVRSYPAAAGWTRVVATTPVIPEGTERLSFGLSLGQNGTVVTDDYSARLLSEAPADPAGELVANPFLTEDGDAGMPACFALAGWDERTVSTALGDQVPAGSPTGARSYRTSISDHRSGDAKLLTSEDLSCAPSVQPERSYRVAVQYRSDLPVTLSLFRHTAEGWSYWQDAATLPASPGFTTGEAITAPLPAGTDRLAWGVTLAGDGTLDTTGYSLKAVPEEPVLPPGDPALMGSWSVSATELPVRAIHSTLLKDGRLLLIAGSGNDGNQFAAGTFRSVVWNPTTGVFKQIPTPYDMFCAGHVTLPDGKVLLAGGTAAFPGAGDGPNTFKSSPKSYYFDPKDDSCHRVSDMPDAHWYPSLTKLGNGDIWAAGGLNANAQGTVATQMFNTKTRSWLPLNQVPQTYTYWGTYPHMFLLDDGTLFYSGAHTFGNGRPGTGSSLYDWRTASVLDVPGLREKDMRDQAGSVFIGPVQDQRVMIVGGGNTDGNRAAINLVDIVDLKAQTPSYTAGPDLPGPGKLYVNLVNLADRTVLASNGSQQNRSQSVRSAALYAPDANAWTSISPDPVPRNYHSSAILLPDGRVAVLGSNPADNSFELRISLYSPPYLFKGTRPTITQAPSSVTAGRSFALQVTGDVVKAQLIAPLSATHQTDTNARLIDLPISGTGTRRTAQLTANRNLVPPGPYMLTVSNARGVPSVARWVWVL</sequence>
<dbReference type="InterPro" id="IPR011043">
    <property type="entry name" value="Gal_Oxase/kelch_b-propeller"/>
</dbReference>
<evidence type="ECO:0000259" key="4">
    <source>
        <dbReference type="Pfam" id="PF09118"/>
    </source>
</evidence>
<feature type="signal peptide" evidence="2">
    <location>
        <begin position="1"/>
        <end position="19"/>
    </location>
</feature>
<dbReference type="InterPro" id="IPR037293">
    <property type="entry name" value="Gal_Oxidase_central_sf"/>
</dbReference>
<comment type="caution">
    <text evidence="5">The sequence shown here is derived from an EMBL/GenBank/DDBJ whole genome shotgun (WGS) entry which is preliminary data.</text>
</comment>
<dbReference type="Gene3D" id="2.130.10.80">
    <property type="entry name" value="Galactose oxidase/kelch, beta-propeller"/>
    <property type="match status" value="1"/>
</dbReference>
<dbReference type="CDD" id="cd02851">
    <property type="entry name" value="E_set_GO_C"/>
    <property type="match status" value="1"/>
</dbReference>
<feature type="domain" description="Galactose oxidase-like Early set" evidence="4">
    <location>
        <begin position="742"/>
        <end position="833"/>
    </location>
</feature>
<name>A0A399JCN9_9MICC</name>
<dbReference type="SUPFAM" id="SSF50965">
    <property type="entry name" value="Galactose oxidase, central domain"/>
    <property type="match status" value="1"/>
</dbReference>
<dbReference type="Gene3D" id="2.60.120.260">
    <property type="entry name" value="Galactose-binding domain-like"/>
    <property type="match status" value="1"/>
</dbReference>
<dbReference type="PANTHER" id="PTHR32208:SF21">
    <property type="entry name" value="LOW QUALITY PROTEIN: ALDEHYDE OXIDASE GLOX-LIKE"/>
    <property type="match status" value="1"/>
</dbReference>
<organism evidence="5 6">
    <name type="scientific">Galactobacter valiniphilus</name>
    <dbReference type="NCBI Taxonomy" id="2676122"/>
    <lineage>
        <taxon>Bacteria</taxon>
        <taxon>Bacillati</taxon>
        <taxon>Actinomycetota</taxon>
        <taxon>Actinomycetes</taxon>
        <taxon>Micrococcales</taxon>
        <taxon>Micrococcaceae</taxon>
        <taxon>Galactobacter</taxon>
    </lineage>
</organism>
<dbReference type="InterPro" id="IPR009880">
    <property type="entry name" value="Glyoxal_oxidase_N"/>
</dbReference>
<dbReference type="InterPro" id="IPR013783">
    <property type="entry name" value="Ig-like_fold"/>
</dbReference>
<gene>
    <name evidence="5" type="ORF">DWB68_04640</name>
</gene>
<evidence type="ECO:0000259" key="3">
    <source>
        <dbReference type="Pfam" id="PF07250"/>
    </source>
</evidence>
<dbReference type="GO" id="GO:0005975">
    <property type="term" value="P:carbohydrate metabolic process"/>
    <property type="evidence" value="ECO:0007669"/>
    <property type="project" value="UniProtKB-ARBA"/>
</dbReference>
<evidence type="ECO:0000256" key="2">
    <source>
        <dbReference type="SAM" id="SignalP"/>
    </source>
</evidence>
<dbReference type="InterPro" id="IPR015202">
    <property type="entry name" value="GO-like_E_set"/>
</dbReference>
<feature type="domain" description="Glyoxal oxidase N-terminal" evidence="3">
    <location>
        <begin position="408"/>
        <end position="736"/>
    </location>
</feature>
<proteinExistence type="predicted"/>
<dbReference type="Pfam" id="PF09118">
    <property type="entry name" value="GO-like_E_set"/>
    <property type="match status" value="1"/>
</dbReference>
<dbReference type="Pfam" id="PF07250">
    <property type="entry name" value="Glyoxal_oxid_N"/>
    <property type="match status" value="1"/>
</dbReference>
<accession>A0A399JCN9</accession>